<dbReference type="Pfam" id="PF05922">
    <property type="entry name" value="Inhibitor_I9"/>
    <property type="match status" value="1"/>
</dbReference>
<feature type="active site" description="Charge relay system" evidence="7 8">
    <location>
        <position position="224"/>
    </location>
</feature>
<comment type="similarity">
    <text evidence="1 8">Belongs to the peptidase S8 family.</text>
</comment>
<dbReference type="InterPro" id="IPR015500">
    <property type="entry name" value="Peptidase_S8_subtilisin-rel"/>
</dbReference>
<proteinExistence type="inferred from homology"/>
<dbReference type="OrthoDB" id="206201at2759"/>
<dbReference type="GO" id="GO:0004252">
    <property type="term" value="F:serine-type endopeptidase activity"/>
    <property type="evidence" value="ECO:0007669"/>
    <property type="project" value="UniProtKB-UniRule"/>
</dbReference>
<dbReference type="CDD" id="cd02120">
    <property type="entry name" value="PA_subtilisin_like"/>
    <property type="match status" value="1"/>
</dbReference>
<gene>
    <name evidence="15" type="ORF">SHERM_10890</name>
</gene>
<keyword evidence="6" id="KW-0325">Glycoprotein</keyword>
<dbReference type="PRINTS" id="PR00723">
    <property type="entry name" value="SUBTILISIN"/>
</dbReference>
<dbReference type="PROSITE" id="PS00138">
    <property type="entry name" value="SUBTILASE_SER"/>
    <property type="match status" value="1"/>
</dbReference>
<keyword evidence="16" id="KW-1185">Reference proteome</keyword>
<feature type="chain" id="PRO_5040364928" evidence="10">
    <location>
        <begin position="27"/>
        <end position="842"/>
    </location>
</feature>
<evidence type="ECO:0000256" key="10">
    <source>
        <dbReference type="SAM" id="SignalP"/>
    </source>
</evidence>
<comment type="caution">
    <text evidence="15">The sequence shown here is derived from an EMBL/GenBank/DDBJ whole genome shotgun (WGS) entry which is preliminary data.</text>
</comment>
<keyword evidence="3 10" id="KW-0732">Signal</keyword>
<dbReference type="Pfam" id="PF00082">
    <property type="entry name" value="Peptidase_S8"/>
    <property type="match status" value="1"/>
</dbReference>
<evidence type="ECO:0000259" key="14">
    <source>
        <dbReference type="Pfam" id="PF17766"/>
    </source>
</evidence>
<keyword evidence="2 8" id="KW-0645">Protease</keyword>
<dbReference type="Pfam" id="PF02225">
    <property type="entry name" value="PA"/>
    <property type="match status" value="1"/>
</dbReference>
<dbReference type="FunFam" id="3.30.70.80:FF:000002">
    <property type="entry name" value="Subtilisin-like protease SBT5.3"/>
    <property type="match status" value="1"/>
</dbReference>
<dbReference type="SUPFAM" id="SSF52743">
    <property type="entry name" value="Subtilisin-like"/>
    <property type="match status" value="1"/>
</dbReference>
<organism evidence="15 16">
    <name type="scientific">Striga hermonthica</name>
    <name type="common">Purple witchweed</name>
    <name type="synonym">Buchnera hermonthica</name>
    <dbReference type="NCBI Taxonomy" id="68872"/>
    <lineage>
        <taxon>Eukaryota</taxon>
        <taxon>Viridiplantae</taxon>
        <taxon>Streptophyta</taxon>
        <taxon>Embryophyta</taxon>
        <taxon>Tracheophyta</taxon>
        <taxon>Spermatophyta</taxon>
        <taxon>Magnoliopsida</taxon>
        <taxon>eudicotyledons</taxon>
        <taxon>Gunneridae</taxon>
        <taxon>Pentapetalae</taxon>
        <taxon>asterids</taxon>
        <taxon>lamiids</taxon>
        <taxon>Lamiales</taxon>
        <taxon>Orobanchaceae</taxon>
        <taxon>Buchnereae</taxon>
        <taxon>Striga</taxon>
    </lineage>
</organism>
<sequence>MKAITHVPTFYLRPLVLVLLLSHTFAVKKSYVVYMGAHSHGKEATQADYDRVTQSHHDFLGSFLGSSDKAKAAIFYSYTRHINGFAATLEENEALQISKHPKVISVFLNQARKLHTTRSWDFLDLENDGKISVESLWRKAKFGADVIIANLDTGVWPESESFSDDLILGPTPSQWKGICPTHWNTNFECNRLKLIGAREFYEAYNAAGGHINSTFRTPRDYEGHGTHTLSTAGGNFVSGANIFGFANGTAKGGSPMARVATYKVCWPPLKGKGGCFDADIMAAYDMAIHDGVDVLSVSLGGGAIPFFKDVNAIGSFHAVSKGIVVVFSAGNSGPNQGTVVNIAPWQITVGASTMDRKFPSYLILGNKRFEGESLSDKSLPEGKWFAIIYARYANASSATAEQAELCEPESLDAKKVKGKILVCLRGITDRVDKGRQAALAGAVGMVLANDEASGNEIIADAHVLPATHISYKDGLALLSLMHKTGRLPVASITKPTTLLDTKPAPVMAAFSSQGPNTIMQEILKPDITAPGVSILAAYSGAAGPADEDFDKRHVKFNVVSGTSMACPHVAGVVGLLKKLYPDWSPAAFKSAIMTTASTIDNTYHPITNNNNSKATPLSYGGGHIDPNRAMDPGLVYDLQTTDYLNLLCAIGFNQAQIKLFWNNSFTCPKQNISLTDFNYPSITVPNLECPVIVTRKVKNVGPPAAYKAFVCSPPGISVQIKPKKLDFKKIGEEKEFKERKSQAEFIHETLISLLFIISLSPPHRSLHLHGSTKPGDSRNSAASTTPPQPPHKVLLTSSGSLTLALASRPALGSPDVPSPPLSVPYIPCSSTFYSKGIILFFV</sequence>
<dbReference type="FunFam" id="3.50.30.30:FF:000005">
    <property type="entry name" value="subtilisin-like protease SBT1.5"/>
    <property type="match status" value="1"/>
</dbReference>
<dbReference type="InterPro" id="IPR041469">
    <property type="entry name" value="Subtilisin-like_FN3"/>
</dbReference>
<dbReference type="FunFam" id="3.40.50.200:FF:000006">
    <property type="entry name" value="Subtilisin-like protease SBT1.5"/>
    <property type="match status" value="1"/>
</dbReference>
<evidence type="ECO:0000256" key="7">
    <source>
        <dbReference type="PIRSR" id="PIRSR615500-1"/>
    </source>
</evidence>
<dbReference type="Gene3D" id="3.30.70.80">
    <property type="entry name" value="Peptidase S8 propeptide/proteinase inhibitor I9"/>
    <property type="match status" value="1"/>
</dbReference>
<evidence type="ECO:0000256" key="2">
    <source>
        <dbReference type="ARBA" id="ARBA00022670"/>
    </source>
</evidence>
<feature type="domain" description="Inhibitor I9" evidence="13">
    <location>
        <begin position="30"/>
        <end position="115"/>
    </location>
</feature>
<feature type="region of interest" description="Disordered" evidence="9">
    <location>
        <begin position="766"/>
        <end position="793"/>
    </location>
</feature>
<dbReference type="PROSITE" id="PS51892">
    <property type="entry name" value="SUBTILASE"/>
    <property type="match status" value="1"/>
</dbReference>
<evidence type="ECO:0000259" key="13">
    <source>
        <dbReference type="Pfam" id="PF05922"/>
    </source>
</evidence>
<dbReference type="InterPro" id="IPR000209">
    <property type="entry name" value="Peptidase_S8/S53_dom"/>
</dbReference>
<dbReference type="Gene3D" id="3.40.50.200">
    <property type="entry name" value="Peptidase S8/S53 domain"/>
    <property type="match status" value="1"/>
</dbReference>
<dbReference type="EMBL" id="CACSLK010003174">
    <property type="protein sequence ID" value="CAA0808662.1"/>
    <property type="molecule type" value="Genomic_DNA"/>
</dbReference>
<dbReference type="Gene3D" id="2.60.40.2310">
    <property type="match status" value="1"/>
</dbReference>
<feature type="domain" description="Peptidase S8/S53" evidence="11">
    <location>
        <begin position="143"/>
        <end position="620"/>
    </location>
</feature>
<evidence type="ECO:0000256" key="3">
    <source>
        <dbReference type="ARBA" id="ARBA00022729"/>
    </source>
</evidence>
<keyword evidence="4 8" id="KW-0378">Hydrolase</keyword>
<dbReference type="InterPro" id="IPR034197">
    <property type="entry name" value="Peptidases_S8_3"/>
</dbReference>
<evidence type="ECO:0000313" key="15">
    <source>
        <dbReference type="EMBL" id="CAA0808662.1"/>
    </source>
</evidence>
<evidence type="ECO:0000256" key="5">
    <source>
        <dbReference type="ARBA" id="ARBA00022825"/>
    </source>
</evidence>
<dbReference type="Gene3D" id="3.50.30.30">
    <property type="match status" value="1"/>
</dbReference>
<reference evidence="15" key="1">
    <citation type="submission" date="2019-12" db="EMBL/GenBank/DDBJ databases">
        <authorList>
            <person name="Scholes J."/>
        </authorList>
    </citation>
    <scope>NUCLEOTIDE SEQUENCE</scope>
</reference>
<dbReference type="Pfam" id="PF17766">
    <property type="entry name" value="fn3_6"/>
    <property type="match status" value="1"/>
</dbReference>
<dbReference type="AlphaFoldDB" id="A0A9N7MN35"/>
<feature type="active site" description="Charge relay system" evidence="7 8">
    <location>
        <position position="563"/>
    </location>
</feature>
<dbReference type="Proteomes" id="UP001153555">
    <property type="component" value="Unassembled WGS sequence"/>
</dbReference>
<evidence type="ECO:0000256" key="9">
    <source>
        <dbReference type="SAM" id="MobiDB-lite"/>
    </source>
</evidence>
<dbReference type="CDD" id="cd04852">
    <property type="entry name" value="Peptidases_S8_3"/>
    <property type="match status" value="1"/>
</dbReference>
<protein>
    <submittedName>
        <fullName evidence="15">Subtilisin-like protease SBT5.3</fullName>
    </submittedName>
</protein>
<name>A0A9N7MN35_STRHE</name>
<evidence type="ECO:0000256" key="8">
    <source>
        <dbReference type="PROSITE-ProRule" id="PRU01240"/>
    </source>
</evidence>
<dbReference type="InterPro" id="IPR003137">
    <property type="entry name" value="PA_domain"/>
</dbReference>
<evidence type="ECO:0000256" key="6">
    <source>
        <dbReference type="ARBA" id="ARBA00023180"/>
    </source>
</evidence>
<dbReference type="InterPro" id="IPR046450">
    <property type="entry name" value="PA_dom_sf"/>
</dbReference>
<feature type="signal peptide" evidence="10">
    <location>
        <begin position="1"/>
        <end position="26"/>
    </location>
</feature>
<dbReference type="InterPro" id="IPR023828">
    <property type="entry name" value="Peptidase_S8_Ser-AS"/>
</dbReference>
<evidence type="ECO:0000256" key="4">
    <source>
        <dbReference type="ARBA" id="ARBA00022801"/>
    </source>
</evidence>
<feature type="active site" description="Charge relay system" evidence="7 8">
    <location>
        <position position="152"/>
    </location>
</feature>
<keyword evidence="5 8" id="KW-0720">Serine protease</keyword>
<dbReference type="PANTHER" id="PTHR10795">
    <property type="entry name" value="PROPROTEIN CONVERTASE SUBTILISIN/KEXIN"/>
    <property type="match status" value="1"/>
</dbReference>
<dbReference type="SUPFAM" id="SSF52025">
    <property type="entry name" value="PA domain"/>
    <property type="match status" value="1"/>
</dbReference>
<dbReference type="InterPro" id="IPR036852">
    <property type="entry name" value="Peptidase_S8/S53_dom_sf"/>
</dbReference>
<feature type="domain" description="PA" evidence="12">
    <location>
        <begin position="403"/>
        <end position="477"/>
    </location>
</feature>
<evidence type="ECO:0000259" key="12">
    <source>
        <dbReference type="Pfam" id="PF02225"/>
    </source>
</evidence>
<evidence type="ECO:0000259" key="11">
    <source>
        <dbReference type="Pfam" id="PF00082"/>
    </source>
</evidence>
<evidence type="ECO:0000256" key="1">
    <source>
        <dbReference type="ARBA" id="ARBA00011073"/>
    </source>
</evidence>
<dbReference type="GO" id="GO:0006508">
    <property type="term" value="P:proteolysis"/>
    <property type="evidence" value="ECO:0007669"/>
    <property type="project" value="UniProtKB-KW"/>
</dbReference>
<dbReference type="InterPro" id="IPR045051">
    <property type="entry name" value="SBT"/>
</dbReference>
<evidence type="ECO:0000313" key="16">
    <source>
        <dbReference type="Proteomes" id="UP001153555"/>
    </source>
</evidence>
<accession>A0A9N7MN35</accession>
<feature type="domain" description="Subtilisin-like protease fibronectin type-III" evidence="14">
    <location>
        <begin position="676"/>
        <end position="737"/>
    </location>
</feature>
<dbReference type="InterPro" id="IPR037045">
    <property type="entry name" value="S8pro/Inhibitor_I9_sf"/>
</dbReference>
<dbReference type="InterPro" id="IPR010259">
    <property type="entry name" value="S8pro/Inhibitor_I9"/>
</dbReference>